<keyword evidence="4" id="KW-1134">Transmembrane beta strand</keyword>
<evidence type="ECO:0000313" key="8">
    <source>
        <dbReference type="EMBL" id="NOU60375.1"/>
    </source>
</evidence>
<dbReference type="EMBL" id="RZNH01000017">
    <property type="protein sequence ID" value="NOU60375.1"/>
    <property type="molecule type" value="Genomic_DNA"/>
</dbReference>
<evidence type="ECO:0000256" key="3">
    <source>
        <dbReference type="ARBA" id="ARBA00022448"/>
    </source>
</evidence>
<protein>
    <submittedName>
        <fullName evidence="8">TolC family protein</fullName>
    </submittedName>
</protein>
<comment type="subcellular location">
    <subcellularLocation>
        <location evidence="1">Cell outer membrane</location>
    </subcellularLocation>
</comment>
<dbReference type="Pfam" id="PF02321">
    <property type="entry name" value="OEP"/>
    <property type="match status" value="1"/>
</dbReference>
<dbReference type="Gene3D" id="1.20.1600.10">
    <property type="entry name" value="Outer membrane efflux proteins (OEP)"/>
    <property type="match status" value="1"/>
</dbReference>
<keyword evidence="6" id="KW-0472">Membrane</keyword>
<evidence type="ECO:0000256" key="4">
    <source>
        <dbReference type="ARBA" id="ARBA00022452"/>
    </source>
</evidence>
<dbReference type="PANTHER" id="PTHR30026:SF20">
    <property type="entry name" value="OUTER MEMBRANE PROTEIN TOLC"/>
    <property type="match status" value="1"/>
</dbReference>
<name>A0ABX1WW77_9BACT</name>
<evidence type="ECO:0000256" key="6">
    <source>
        <dbReference type="ARBA" id="ARBA00023136"/>
    </source>
</evidence>
<organism evidence="8 9">
    <name type="scientific">Marinifilum caeruleilacunae</name>
    <dbReference type="NCBI Taxonomy" id="2499076"/>
    <lineage>
        <taxon>Bacteria</taxon>
        <taxon>Pseudomonadati</taxon>
        <taxon>Bacteroidota</taxon>
        <taxon>Bacteroidia</taxon>
        <taxon>Marinilabiliales</taxon>
        <taxon>Marinifilaceae</taxon>
    </lineage>
</organism>
<accession>A0ABX1WW77</accession>
<evidence type="ECO:0000256" key="2">
    <source>
        <dbReference type="ARBA" id="ARBA00007613"/>
    </source>
</evidence>
<gene>
    <name evidence="8" type="ORF">ELS83_11125</name>
</gene>
<keyword evidence="3" id="KW-0813">Transport</keyword>
<dbReference type="InterPro" id="IPR003423">
    <property type="entry name" value="OMP_efflux"/>
</dbReference>
<reference evidence="8 9" key="1">
    <citation type="submission" date="2018-12" db="EMBL/GenBank/DDBJ databases">
        <title>Marinifilum JC070 sp. nov., a marine bacterium isolated from Yongle Blue Hole in the South China Sea.</title>
        <authorList>
            <person name="Fu T."/>
        </authorList>
    </citation>
    <scope>NUCLEOTIDE SEQUENCE [LARGE SCALE GENOMIC DNA]</scope>
    <source>
        <strain evidence="8 9">JC070</strain>
    </source>
</reference>
<evidence type="ECO:0000256" key="7">
    <source>
        <dbReference type="ARBA" id="ARBA00023237"/>
    </source>
</evidence>
<keyword evidence="9" id="KW-1185">Reference proteome</keyword>
<comment type="similarity">
    <text evidence="2">Belongs to the outer membrane factor (OMF) (TC 1.B.17) family.</text>
</comment>
<evidence type="ECO:0000256" key="5">
    <source>
        <dbReference type="ARBA" id="ARBA00022692"/>
    </source>
</evidence>
<dbReference type="SUPFAM" id="SSF56954">
    <property type="entry name" value="Outer membrane efflux proteins (OEP)"/>
    <property type="match status" value="1"/>
</dbReference>
<sequence>MIKRQTMIKKISLLLIANLFCVGLIAQEELSLSKAIQVGLENNYELKIIRKSEEISELNNSWGNVGRYPSIQFNLQGRGIKDYNETNDFNRLTASPSLDLNWTLFDGFAVSIRKDKFNDLQQLSEGNTIVAIENRIELIILAYYKILLEKERLKVSEKIMSLSSDRFEKRKIGKELGSSVTYDVLQAKNAWLEDRSAYLLQEVNFNNAVRDLNFLLGVKESKTYQFSDAFLPVSDDYQLAALLDKMLNDNSNLKNRYIQEMILKRDVELARSNFYPKLSLGAGIQGNRVKTKLDGMSSSTADSHNLYANLSLSYMIFNGNSNRRALQIAKIQEDIGKIETEDLKHSLSNILAQNFELYQVRRELYLLAEENLEAAELNLSISKDKYEAGSINSFNYRDVQVVYQNVALARLNAIFNLIQSKTSLVRLTGGILNE</sequence>
<dbReference type="PANTHER" id="PTHR30026">
    <property type="entry name" value="OUTER MEMBRANE PROTEIN TOLC"/>
    <property type="match status" value="1"/>
</dbReference>
<keyword evidence="7" id="KW-0998">Cell outer membrane</keyword>
<dbReference type="Proteomes" id="UP000732105">
    <property type="component" value="Unassembled WGS sequence"/>
</dbReference>
<evidence type="ECO:0000256" key="1">
    <source>
        <dbReference type="ARBA" id="ARBA00004442"/>
    </source>
</evidence>
<keyword evidence="5" id="KW-0812">Transmembrane</keyword>
<proteinExistence type="inferred from homology"/>
<comment type="caution">
    <text evidence="8">The sequence shown here is derived from an EMBL/GenBank/DDBJ whole genome shotgun (WGS) entry which is preliminary data.</text>
</comment>
<evidence type="ECO:0000313" key="9">
    <source>
        <dbReference type="Proteomes" id="UP000732105"/>
    </source>
</evidence>
<dbReference type="InterPro" id="IPR051906">
    <property type="entry name" value="TolC-like"/>
</dbReference>